<evidence type="ECO:0000313" key="1">
    <source>
        <dbReference type="EMBL" id="CAN81428.1"/>
    </source>
</evidence>
<dbReference type="EMBL" id="AM469285">
    <property type="protein sequence ID" value="CAN81428.1"/>
    <property type="molecule type" value="Genomic_DNA"/>
</dbReference>
<gene>
    <name evidence="1" type="ORF">VITISV_029769</name>
</gene>
<protein>
    <submittedName>
        <fullName evidence="1">Uncharacterized protein</fullName>
    </submittedName>
</protein>
<accession>A5BSE0</accession>
<reference evidence="1" key="1">
    <citation type="journal article" date="2007" name="PLoS ONE">
        <title>The first genome sequence of an elite grapevine cultivar (Pinot noir Vitis vinifera L.): coping with a highly heterozygous genome.</title>
        <authorList>
            <person name="Velasco R."/>
            <person name="Zharkikh A."/>
            <person name="Troggio M."/>
            <person name="Cartwright D.A."/>
            <person name="Cestaro A."/>
            <person name="Pruss D."/>
            <person name="Pindo M."/>
            <person name="FitzGerald L.M."/>
            <person name="Vezzulli S."/>
            <person name="Reid J."/>
            <person name="Malacarne G."/>
            <person name="Iliev D."/>
            <person name="Coppola G."/>
            <person name="Wardell B."/>
            <person name="Micheletti D."/>
            <person name="Macalma T."/>
            <person name="Facci M."/>
            <person name="Mitchell J.T."/>
            <person name="Perazzolli M."/>
            <person name="Eldredge G."/>
            <person name="Gatto P."/>
            <person name="Oyzerski R."/>
            <person name="Moretto M."/>
            <person name="Gutin N."/>
            <person name="Stefanini M."/>
            <person name="Chen Y."/>
            <person name="Segala C."/>
            <person name="Davenport C."/>
            <person name="Dematte L."/>
            <person name="Mraz A."/>
            <person name="Battilana J."/>
            <person name="Stormo K."/>
            <person name="Costa F."/>
            <person name="Tao Q."/>
            <person name="Si-Ammour A."/>
            <person name="Harkins T."/>
            <person name="Lackey A."/>
            <person name="Perbost C."/>
            <person name="Taillon B."/>
            <person name="Stella A."/>
            <person name="Solovyev V."/>
            <person name="Fawcett J.A."/>
            <person name="Sterck L."/>
            <person name="Vandepoele K."/>
            <person name="Grando S.M."/>
            <person name="Toppo S."/>
            <person name="Moser C."/>
            <person name="Lanchbury J."/>
            <person name="Bogden R."/>
            <person name="Skolnick M."/>
            <person name="Sgaramella V."/>
            <person name="Bhatnagar S.K."/>
            <person name="Fontana P."/>
            <person name="Gutin A."/>
            <person name="Van de Peer Y."/>
            <person name="Salamini F."/>
            <person name="Viola R."/>
        </authorList>
    </citation>
    <scope>NUCLEOTIDE SEQUENCE</scope>
</reference>
<organism evidence="1">
    <name type="scientific">Vitis vinifera</name>
    <name type="common">Grape</name>
    <dbReference type="NCBI Taxonomy" id="29760"/>
    <lineage>
        <taxon>Eukaryota</taxon>
        <taxon>Viridiplantae</taxon>
        <taxon>Streptophyta</taxon>
        <taxon>Embryophyta</taxon>
        <taxon>Tracheophyta</taxon>
        <taxon>Spermatophyta</taxon>
        <taxon>Magnoliopsida</taxon>
        <taxon>eudicotyledons</taxon>
        <taxon>Gunneridae</taxon>
        <taxon>Pentapetalae</taxon>
        <taxon>rosids</taxon>
        <taxon>Vitales</taxon>
        <taxon>Vitaceae</taxon>
        <taxon>Viteae</taxon>
        <taxon>Vitis</taxon>
    </lineage>
</organism>
<dbReference type="AlphaFoldDB" id="A5BSE0"/>
<proteinExistence type="predicted"/>
<sequence length="227" mass="25406">MRSCVYFDAFHSDKLRLLVKLWDDDRAPFLEGFRGQYTAFLFHLFAFGPQSETDDAKSRDCPGPPPLVGFSVLARILPLSRYSLGPFSGTRLDPSLVLARILSLSWYSLGPFSGTHSDSIPCLSRILRYSQGYDPFYLGFSGTCLDLIPRLSRILQYSPRYDLFSDTHSDTISSPTSCPDFLGFSGTRPDLIPFPLVYSGIVSGSPDLFLNRVQFPLVFSGIVSRFL</sequence>
<name>A5BSE0_VITVI</name>